<dbReference type="InterPro" id="IPR036969">
    <property type="entry name" value="Citrate_synthase_sf"/>
</dbReference>
<dbReference type="EMBL" id="JADGJW010000422">
    <property type="protein sequence ID" value="KAJ3217545.1"/>
    <property type="molecule type" value="Genomic_DNA"/>
</dbReference>
<evidence type="ECO:0000256" key="2">
    <source>
        <dbReference type="ARBA" id="ARBA00022679"/>
    </source>
</evidence>
<dbReference type="Pfam" id="PF00285">
    <property type="entry name" value="Citrate_synt"/>
    <property type="match status" value="1"/>
</dbReference>
<organism evidence="3 4">
    <name type="scientific">Clydaea vesicula</name>
    <dbReference type="NCBI Taxonomy" id="447962"/>
    <lineage>
        <taxon>Eukaryota</taxon>
        <taxon>Fungi</taxon>
        <taxon>Fungi incertae sedis</taxon>
        <taxon>Chytridiomycota</taxon>
        <taxon>Chytridiomycota incertae sedis</taxon>
        <taxon>Chytridiomycetes</taxon>
        <taxon>Lobulomycetales</taxon>
        <taxon>Lobulomycetaceae</taxon>
        <taxon>Clydaea</taxon>
    </lineage>
</organism>
<accession>A0AAD5TZ72</accession>
<dbReference type="GO" id="GO:0046912">
    <property type="term" value="F:acyltransferase activity, acyl groups converted into alkyl on transfer"/>
    <property type="evidence" value="ECO:0007669"/>
    <property type="project" value="InterPro"/>
</dbReference>
<evidence type="ECO:0000313" key="4">
    <source>
        <dbReference type="Proteomes" id="UP001211065"/>
    </source>
</evidence>
<keyword evidence="2" id="KW-0808">Transferase</keyword>
<dbReference type="Gene3D" id="1.10.580.10">
    <property type="entry name" value="Citrate Synthase, domain 1"/>
    <property type="match status" value="1"/>
</dbReference>
<dbReference type="InterPro" id="IPR016143">
    <property type="entry name" value="Citrate_synth-like_sm_a-sub"/>
</dbReference>
<dbReference type="Gene3D" id="1.10.230.10">
    <property type="entry name" value="Cytochrome P450-Terp, domain 2"/>
    <property type="match status" value="1"/>
</dbReference>
<dbReference type="InterPro" id="IPR002020">
    <property type="entry name" value="Citrate_synthase"/>
</dbReference>
<dbReference type="PANTHER" id="PTHR42871:SF1">
    <property type="entry name" value="CITRATE SYNTHASE"/>
    <property type="match status" value="1"/>
</dbReference>
<evidence type="ECO:0000256" key="1">
    <source>
        <dbReference type="ARBA" id="ARBA00010566"/>
    </source>
</evidence>
<comment type="caution">
    <text evidence="3">The sequence shown here is derived from an EMBL/GenBank/DDBJ whole genome shotgun (WGS) entry which is preliminary data.</text>
</comment>
<dbReference type="Proteomes" id="UP001211065">
    <property type="component" value="Unassembled WGS sequence"/>
</dbReference>
<dbReference type="InterPro" id="IPR019810">
    <property type="entry name" value="Citrate_synthase_AS"/>
</dbReference>
<gene>
    <name evidence="3" type="ORF">HK099_005435</name>
</gene>
<dbReference type="SUPFAM" id="SSF48256">
    <property type="entry name" value="Citrate synthase"/>
    <property type="match status" value="1"/>
</dbReference>
<dbReference type="InterPro" id="IPR016142">
    <property type="entry name" value="Citrate_synth-like_lrg_a-sub"/>
</dbReference>
<dbReference type="AlphaFoldDB" id="A0AAD5TZ72"/>
<reference evidence="3" key="1">
    <citation type="submission" date="2020-05" db="EMBL/GenBank/DDBJ databases">
        <title>Phylogenomic resolution of chytrid fungi.</title>
        <authorList>
            <person name="Stajich J.E."/>
            <person name="Amses K."/>
            <person name="Simmons R."/>
            <person name="Seto K."/>
            <person name="Myers J."/>
            <person name="Bonds A."/>
            <person name="Quandt C.A."/>
            <person name="Barry K."/>
            <person name="Liu P."/>
            <person name="Grigoriev I."/>
            <person name="Longcore J.E."/>
            <person name="James T.Y."/>
        </authorList>
    </citation>
    <scope>NUCLEOTIDE SEQUENCE</scope>
    <source>
        <strain evidence="3">JEL0476</strain>
    </source>
</reference>
<keyword evidence="4" id="KW-1185">Reference proteome</keyword>
<protein>
    <recommendedName>
        <fullName evidence="5">Citrate synthase</fullName>
    </recommendedName>
</protein>
<evidence type="ECO:0008006" key="5">
    <source>
        <dbReference type="Google" id="ProtNLM"/>
    </source>
</evidence>
<dbReference type="PANTHER" id="PTHR42871">
    <property type="entry name" value="CITRATE SYNTHASE"/>
    <property type="match status" value="1"/>
</dbReference>
<name>A0AAD5TZ72_9FUNG</name>
<sequence>MQESGTEIEKENFLSVTDSITGNTIKIAISEFNTINANAFLKLNSVPLRCYDPGLKNTVVSKTKISLIDGQDGKLYYRGYNIEDLVEKSNFLEVAYLLIYGSLPDKSQLKNWNHNIMHHTYIHVELERQMATYRYDAHPMGMLIGTVASLSTFHPEANPALQANTFRHRIGRSYNNPMPLNADNISADDYCGNIWYMIDKLNQPDFKPDKRLVKVLDKLFILLAENGSNCSTSTMRHLISSGVDPYTALAGSMSALFGERKCHAVIDMLSDIGTVENVQLFLSMVKRKETDTSKLYSNIHIPQHNRKKKVSGKPLRLMGFGHRVYKTVDPRVKIAKSLALEVFEIFGKDDICELAIELEEAALNDEYVTSRKLYPNVDYWTAVILHCCKFPKDMFPVWLAVPRVAGFLAHWIESIDDPEYKIFRPRQIYVGNEIMHVTSKLRRKASNVVELDAAYVRNPTYVDASKRRNESQSVEDLQKLISSTEIAIEKGSSEVEGWKDWIGGKLFGINQERLRETQKELLILLERQKALLEQGREENAQN</sequence>
<evidence type="ECO:0000313" key="3">
    <source>
        <dbReference type="EMBL" id="KAJ3217545.1"/>
    </source>
</evidence>
<dbReference type="PROSITE" id="PS00480">
    <property type="entry name" value="CITRATE_SYNTHASE"/>
    <property type="match status" value="1"/>
</dbReference>
<proteinExistence type="inferred from homology"/>
<comment type="similarity">
    <text evidence="1">Belongs to the citrate synthase family.</text>
</comment>